<dbReference type="AlphaFoldDB" id="A0A174F1F0"/>
<name>A0A174F1F0_9FIRM</name>
<keyword evidence="2 4" id="KW-0808">Transferase</keyword>
<accession>A0A174F1F0</accession>
<dbReference type="Pfam" id="PF17167">
    <property type="entry name" value="Glyco_hydro_94"/>
    <property type="match status" value="1"/>
</dbReference>
<reference evidence="4 5" key="1">
    <citation type="submission" date="2015-09" db="EMBL/GenBank/DDBJ databases">
        <authorList>
            <consortium name="Pathogen Informatics"/>
        </authorList>
    </citation>
    <scope>NUCLEOTIDE SEQUENCE [LARGE SCALE GENOMIC DNA]</scope>
    <source>
        <strain evidence="4 5">2789STDY5608850</strain>
    </source>
</reference>
<dbReference type="GO" id="GO:0005975">
    <property type="term" value="P:carbohydrate metabolic process"/>
    <property type="evidence" value="ECO:0007669"/>
    <property type="project" value="InterPro"/>
</dbReference>
<organism evidence="4 5">
    <name type="scientific">Hungatella hathewayi</name>
    <dbReference type="NCBI Taxonomy" id="154046"/>
    <lineage>
        <taxon>Bacteria</taxon>
        <taxon>Bacillati</taxon>
        <taxon>Bacillota</taxon>
        <taxon>Clostridia</taxon>
        <taxon>Lachnospirales</taxon>
        <taxon>Lachnospiraceae</taxon>
        <taxon>Hungatella</taxon>
    </lineage>
</organism>
<protein>
    <submittedName>
        <fullName evidence="4">Glycosyltransferase</fullName>
    </submittedName>
</protein>
<dbReference type="InterPro" id="IPR012341">
    <property type="entry name" value="6hp_glycosidase-like_sf"/>
</dbReference>
<dbReference type="PANTHER" id="PTHR37469">
    <property type="entry name" value="CELLOBIONIC ACID PHOSPHORYLASE-RELATED"/>
    <property type="match status" value="1"/>
</dbReference>
<dbReference type="EMBL" id="CYZE01000006">
    <property type="protein sequence ID" value="CUO42748.1"/>
    <property type="molecule type" value="Genomic_DNA"/>
</dbReference>
<feature type="domain" description="Glycosyl hydrolase 94 catalytic" evidence="3">
    <location>
        <begin position="295"/>
        <end position="508"/>
    </location>
</feature>
<dbReference type="RefSeq" id="WP_055655947.1">
    <property type="nucleotide sequence ID" value="NZ_CABIXC010000006.1"/>
</dbReference>
<proteinExistence type="predicted"/>
<evidence type="ECO:0000313" key="5">
    <source>
        <dbReference type="Proteomes" id="UP000095651"/>
    </source>
</evidence>
<dbReference type="InterPro" id="IPR008928">
    <property type="entry name" value="6-hairpin_glycosidase_sf"/>
</dbReference>
<keyword evidence="1" id="KW-0328">Glycosyltransferase</keyword>
<dbReference type="Gene3D" id="1.50.10.10">
    <property type="match status" value="1"/>
</dbReference>
<evidence type="ECO:0000313" key="4">
    <source>
        <dbReference type="EMBL" id="CUO42748.1"/>
    </source>
</evidence>
<dbReference type="SUPFAM" id="SSF48208">
    <property type="entry name" value="Six-hairpin glycosidases"/>
    <property type="match status" value="1"/>
</dbReference>
<evidence type="ECO:0000256" key="1">
    <source>
        <dbReference type="ARBA" id="ARBA00022676"/>
    </source>
</evidence>
<evidence type="ECO:0000259" key="3">
    <source>
        <dbReference type="Pfam" id="PF17167"/>
    </source>
</evidence>
<dbReference type="InterPro" id="IPR052047">
    <property type="entry name" value="GH94_Enzymes"/>
</dbReference>
<dbReference type="Proteomes" id="UP000095651">
    <property type="component" value="Unassembled WGS sequence"/>
</dbReference>
<gene>
    <name evidence="4" type="ORF">ERS852407_02785</name>
</gene>
<dbReference type="InterPro" id="IPR033432">
    <property type="entry name" value="GH94_catalytic"/>
</dbReference>
<dbReference type="GO" id="GO:0016757">
    <property type="term" value="F:glycosyltransferase activity"/>
    <property type="evidence" value="ECO:0007669"/>
    <property type="project" value="UniProtKB-KW"/>
</dbReference>
<evidence type="ECO:0000256" key="2">
    <source>
        <dbReference type="ARBA" id="ARBA00022679"/>
    </source>
</evidence>
<sequence>MEQNENRLGRWQVDEDHLPVFDYYGEDALRYKNGNGHWLDIPAEPWFLLGNYRMTMFVHTNGRYQFLTGERTWARINYDEQKLGANGAEISVDGKTVILAGDQARAEQRRFGTGYAEFIYAPNKDVRVKRVLAVKPSEKNNQGIPAFLAEIQMENNGTEPVAVKYMEWIGIRYQPMGQNQCEVCYRNWFEQREGLALVSIEAEQMTASFRTGDREESRWDYFPPSVYIQTDKMRITWQQDRVELKKEFRLEPGQTVNLEYIIGVSYTPGYEEIMKECRMLMEVPKGDKIKYRREWRQALSEVPSGESEEMYQEMLWNCYNLEAMATYREYYGETFIPQGMTYDYQYGRPCAARDHLQHALPIMYTNPELAKSCIRYVLKKMTADGELKYMEYGYGKTSNGGWSVSDQQLYLFYTVAEYLRVTGDYDFLAETTAYYPPHASYMGSTLDKLKDAMIYLIEEVGTGARGLVRLLNSDWNDMVYHNYPMLPYYGSAESNMNTTMVLKVFPDLLVQLDKASLYFSGRFSECLTELKIVMKRYLSEIETAFYQDLGDRNFPIRLYLKHDTCIGRNTMHLEAQIFLLQAESFSIDKKKILYQEIKRRLCDNEILGARQSEAAVKGEFEVGQGENGGFWYSLNGPLILGIAKFDKMEAWKCLRNMGFRHFAETFPEYYVGQWTGPDCFFSSISSSPYLPSTPCPLYCAHAHAWPLYCYMRLTEEEEGV</sequence>
<dbReference type="PANTHER" id="PTHR37469:SF2">
    <property type="entry name" value="CELLOBIONIC ACID PHOSPHORYLASE"/>
    <property type="match status" value="1"/>
</dbReference>